<dbReference type="PANTHER" id="PTHR14859:SF16">
    <property type="entry name" value="ENDONUCLEASE_EXONUCLEASE_PHOSPHATASE DOMAIN-CONTAINING PROTEIN"/>
    <property type="match status" value="1"/>
</dbReference>
<name>A0AAV2IIQ7_LYMST</name>
<feature type="non-terminal residue" evidence="2">
    <location>
        <position position="1"/>
    </location>
</feature>
<dbReference type="EMBL" id="CAXITT010000827">
    <property type="protein sequence ID" value="CAL1546543.1"/>
    <property type="molecule type" value="Genomic_DNA"/>
</dbReference>
<dbReference type="GO" id="GO:0016020">
    <property type="term" value="C:membrane"/>
    <property type="evidence" value="ECO:0007669"/>
    <property type="project" value="GOC"/>
</dbReference>
<keyword evidence="3" id="KW-1185">Reference proteome</keyword>
<comment type="caution">
    <text evidence="2">The sequence shown here is derived from an EMBL/GenBank/DDBJ whole genome shotgun (WGS) entry which is preliminary data.</text>
</comment>
<dbReference type="InterPro" id="IPR036691">
    <property type="entry name" value="Endo/exonu/phosph_ase_sf"/>
</dbReference>
<dbReference type="SUPFAM" id="SSF56219">
    <property type="entry name" value="DNase I-like"/>
    <property type="match status" value="1"/>
</dbReference>
<proteinExistence type="predicted"/>
<reference evidence="2 3" key="1">
    <citation type="submission" date="2024-04" db="EMBL/GenBank/DDBJ databases">
        <authorList>
            <consortium name="Genoscope - CEA"/>
            <person name="William W."/>
        </authorList>
    </citation>
    <scope>NUCLEOTIDE SEQUENCE [LARGE SCALE GENOMIC DNA]</scope>
</reference>
<dbReference type="InterPro" id="IPR051916">
    <property type="entry name" value="GPI-anchor_lipid_remodeler"/>
</dbReference>
<sequence length="395" mass="45042">DHTPLVLTRLVLDQQGHEHPVSVPVSFGVTYNLHLASVLNESTTLHFLTATQTHQEELYVYSHTFYDVRSSDYAKGVEPCGGTICGSKEHNKNLHVLSNLSRNKGLWLSQASNCCSLHQCNGRSHICQPSSNHYKNEKGTQGCSSKKLSSFSVMSYNIWNFNTYHKDSREYPNRMYALAGLLKQANPDIVSFQEVRFETPLGENLGPSQMKYLISQLHDYQFVYQPAQMQGNSLEQGRTEEGLAIFSKFPIIHHDYLLLFRNQSNSADQNQRVCLHVIIEMPIVGKVHIFNTHLSLSHEAREESVKQILEFMLSCGDEPAILMGDLNATPEEKAIRMLTENTMLLDTWSYLRPEDFGFTFSCIEAELSKRIDYIFLKQTEKVTPENIEVVQDKTK</sequence>
<evidence type="ECO:0000259" key="1">
    <source>
        <dbReference type="Pfam" id="PF03372"/>
    </source>
</evidence>
<feature type="domain" description="Endonuclease/exonuclease/phosphatase" evidence="1">
    <location>
        <begin position="154"/>
        <end position="378"/>
    </location>
</feature>
<dbReference type="GO" id="GO:0006506">
    <property type="term" value="P:GPI anchor biosynthetic process"/>
    <property type="evidence" value="ECO:0007669"/>
    <property type="project" value="TreeGrafter"/>
</dbReference>
<dbReference type="Gene3D" id="3.60.10.10">
    <property type="entry name" value="Endonuclease/exonuclease/phosphatase"/>
    <property type="match status" value="1"/>
</dbReference>
<evidence type="ECO:0000313" key="3">
    <source>
        <dbReference type="Proteomes" id="UP001497497"/>
    </source>
</evidence>
<dbReference type="PANTHER" id="PTHR14859">
    <property type="entry name" value="CALCOFLUOR WHITE HYPERSENSITIVE PROTEIN PRECURSOR"/>
    <property type="match status" value="1"/>
</dbReference>
<dbReference type="Proteomes" id="UP001497497">
    <property type="component" value="Unassembled WGS sequence"/>
</dbReference>
<gene>
    <name evidence="2" type="ORF">GSLYS_00019920001</name>
</gene>
<accession>A0AAV2IIQ7</accession>
<protein>
    <recommendedName>
        <fullName evidence="1">Endonuclease/exonuclease/phosphatase domain-containing protein</fullName>
    </recommendedName>
</protein>
<organism evidence="2 3">
    <name type="scientific">Lymnaea stagnalis</name>
    <name type="common">Great pond snail</name>
    <name type="synonym">Helix stagnalis</name>
    <dbReference type="NCBI Taxonomy" id="6523"/>
    <lineage>
        <taxon>Eukaryota</taxon>
        <taxon>Metazoa</taxon>
        <taxon>Spiralia</taxon>
        <taxon>Lophotrochozoa</taxon>
        <taxon>Mollusca</taxon>
        <taxon>Gastropoda</taxon>
        <taxon>Heterobranchia</taxon>
        <taxon>Euthyneura</taxon>
        <taxon>Panpulmonata</taxon>
        <taxon>Hygrophila</taxon>
        <taxon>Lymnaeoidea</taxon>
        <taxon>Lymnaeidae</taxon>
        <taxon>Lymnaea</taxon>
    </lineage>
</organism>
<dbReference type="InterPro" id="IPR005135">
    <property type="entry name" value="Endo/exonuclease/phosphatase"/>
</dbReference>
<dbReference type="Pfam" id="PF03372">
    <property type="entry name" value="Exo_endo_phos"/>
    <property type="match status" value="1"/>
</dbReference>
<dbReference type="GO" id="GO:0005783">
    <property type="term" value="C:endoplasmic reticulum"/>
    <property type="evidence" value="ECO:0007669"/>
    <property type="project" value="TreeGrafter"/>
</dbReference>
<evidence type="ECO:0000313" key="2">
    <source>
        <dbReference type="EMBL" id="CAL1546543.1"/>
    </source>
</evidence>
<dbReference type="AlphaFoldDB" id="A0AAV2IIQ7"/>
<dbReference type="GO" id="GO:0003824">
    <property type="term" value="F:catalytic activity"/>
    <property type="evidence" value="ECO:0007669"/>
    <property type="project" value="InterPro"/>
</dbReference>